<dbReference type="OrthoDB" id="416222at2759"/>
<accession>A0A7R9C0D8</accession>
<dbReference type="Proteomes" id="UP000678499">
    <property type="component" value="Unassembled WGS sequence"/>
</dbReference>
<protein>
    <submittedName>
        <fullName evidence="2">Uncharacterized protein</fullName>
    </submittedName>
</protein>
<evidence type="ECO:0000313" key="3">
    <source>
        <dbReference type="Proteomes" id="UP000678499"/>
    </source>
</evidence>
<dbReference type="PANTHER" id="PTHR10972">
    <property type="entry name" value="OXYSTEROL-BINDING PROTEIN-RELATED"/>
    <property type="match status" value="1"/>
</dbReference>
<sequence>MKRRNEYITWSNPPCCVHNIIVGKLWYEQYGQMEIENHTTKYRCSLTFRSAGWFSKNLHAVEGFVLDERKQRMKFLYGRWVDIFKSIGVQDYEDYAKNNDNKIRKQRMKFLYGRWVDIFKSIGVQDYEDYAKNNDNKIREEPPSSPMHGGERSKEDESVSPGKRSGRKMLSKLNSLTSSVSSAMHSLGPPSFSIDTGSQQHPLDKVKEN</sequence>
<dbReference type="EMBL" id="CAJPEX010005933">
    <property type="protein sequence ID" value="CAG0923869.1"/>
    <property type="molecule type" value="Genomic_DNA"/>
</dbReference>
<dbReference type="GO" id="GO:0032934">
    <property type="term" value="F:sterol binding"/>
    <property type="evidence" value="ECO:0007669"/>
    <property type="project" value="TreeGrafter"/>
</dbReference>
<reference evidence="2" key="1">
    <citation type="submission" date="2020-11" db="EMBL/GenBank/DDBJ databases">
        <authorList>
            <person name="Tran Van P."/>
        </authorList>
    </citation>
    <scope>NUCLEOTIDE SEQUENCE</scope>
</reference>
<name>A0A7R9C0D8_9CRUS</name>
<evidence type="ECO:0000256" key="1">
    <source>
        <dbReference type="SAM" id="MobiDB-lite"/>
    </source>
</evidence>
<proteinExistence type="predicted"/>
<dbReference type="Pfam" id="PF01237">
    <property type="entry name" value="Oxysterol_BP"/>
    <property type="match status" value="1"/>
</dbReference>
<dbReference type="AlphaFoldDB" id="A0A7R9C0D8"/>
<dbReference type="GO" id="GO:0005829">
    <property type="term" value="C:cytosol"/>
    <property type="evidence" value="ECO:0007669"/>
    <property type="project" value="TreeGrafter"/>
</dbReference>
<dbReference type="PANTHER" id="PTHR10972:SF209">
    <property type="entry name" value="OXYSTEROL-BINDING PROTEIN"/>
    <property type="match status" value="1"/>
</dbReference>
<feature type="compositionally biased region" description="Low complexity" evidence="1">
    <location>
        <begin position="171"/>
        <end position="182"/>
    </location>
</feature>
<evidence type="ECO:0000313" key="2">
    <source>
        <dbReference type="EMBL" id="CAD7283717.1"/>
    </source>
</evidence>
<feature type="region of interest" description="Disordered" evidence="1">
    <location>
        <begin position="134"/>
        <end position="209"/>
    </location>
</feature>
<keyword evidence="3" id="KW-1185">Reference proteome</keyword>
<dbReference type="GO" id="GO:0097038">
    <property type="term" value="C:perinuclear endoplasmic reticulum"/>
    <property type="evidence" value="ECO:0007669"/>
    <property type="project" value="TreeGrafter"/>
</dbReference>
<dbReference type="InterPro" id="IPR037239">
    <property type="entry name" value="OSBP_sf"/>
</dbReference>
<dbReference type="GO" id="GO:0005886">
    <property type="term" value="C:plasma membrane"/>
    <property type="evidence" value="ECO:0007669"/>
    <property type="project" value="TreeGrafter"/>
</dbReference>
<organism evidence="2">
    <name type="scientific">Notodromas monacha</name>
    <dbReference type="NCBI Taxonomy" id="399045"/>
    <lineage>
        <taxon>Eukaryota</taxon>
        <taxon>Metazoa</taxon>
        <taxon>Ecdysozoa</taxon>
        <taxon>Arthropoda</taxon>
        <taxon>Crustacea</taxon>
        <taxon>Oligostraca</taxon>
        <taxon>Ostracoda</taxon>
        <taxon>Podocopa</taxon>
        <taxon>Podocopida</taxon>
        <taxon>Cypridocopina</taxon>
        <taxon>Cypridoidea</taxon>
        <taxon>Cyprididae</taxon>
        <taxon>Notodromas</taxon>
    </lineage>
</organism>
<dbReference type="EMBL" id="OA887970">
    <property type="protein sequence ID" value="CAD7283717.1"/>
    <property type="molecule type" value="Genomic_DNA"/>
</dbReference>
<gene>
    <name evidence="2" type="ORF">NMOB1V02_LOCUS11329</name>
</gene>
<dbReference type="Gene3D" id="2.40.160.120">
    <property type="match status" value="1"/>
</dbReference>
<dbReference type="SUPFAM" id="SSF144000">
    <property type="entry name" value="Oxysterol-binding protein-like"/>
    <property type="match status" value="1"/>
</dbReference>
<dbReference type="InterPro" id="IPR000648">
    <property type="entry name" value="Oxysterol-bd"/>
</dbReference>